<organism evidence="9 10">
    <name type="scientific">Linderina pennispora</name>
    <dbReference type="NCBI Taxonomy" id="61395"/>
    <lineage>
        <taxon>Eukaryota</taxon>
        <taxon>Fungi</taxon>
        <taxon>Fungi incertae sedis</taxon>
        <taxon>Zoopagomycota</taxon>
        <taxon>Kickxellomycotina</taxon>
        <taxon>Kickxellomycetes</taxon>
        <taxon>Kickxellales</taxon>
        <taxon>Kickxellaceae</taxon>
        <taxon>Linderina</taxon>
    </lineage>
</organism>
<evidence type="ECO:0000256" key="5">
    <source>
        <dbReference type="PIRSR" id="PIRSR036492-1"/>
    </source>
</evidence>
<dbReference type="GO" id="GO:0006081">
    <property type="term" value="P:aldehyde metabolic process"/>
    <property type="evidence" value="ECO:0007669"/>
    <property type="project" value="InterPro"/>
</dbReference>
<dbReference type="PIRSF" id="PIRSF036492">
    <property type="entry name" value="ALDH"/>
    <property type="match status" value="1"/>
</dbReference>
<dbReference type="PROSITE" id="PS00687">
    <property type="entry name" value="ALDEHYDE_DEHYDR_GLU"/>
    <property type="match status" value="1"/>
</dbReference>
<dbReference type="RefSeq" id="XP_040748013.1">
    <property type="nucleotide sequence ID" value="XM_040890067.1"/>
</dbReference>
<keyword evidence="3" id="KW-0520">NAD</keyword>
<dbReference type="EMBL" id="MCFD01000001">
    <property type="protein sequence ID" value="ORX74802.1"/>
    <property type="molecule type" value="Genomic_DNA"/>
</dbReference>
<reference evidence="9 10" key="1">
    <citation type="submission" date="2016-07" db="EMBL/GenBank/DDBJ databases">
        <title>Pervasive Adenine N6-methylation of Active Genes in Fungi.</title>
        <authorList>
            <consortium name="DOE Joint Genome Institute"/>
            <person name="Mondo S.J."/>
            <person name="Dannebaum R.O."/>
            <person name="Kuo R.C."/>
            <person name="Labutti K."/>
            <person name="Haridas S."/>
            <person name="Kuo A."/>
            <person name="Salamov A."/>
            <person name="Ahrendt S.R."/>
            <person name="Lipzen A."/>
            <person name="Sullivan W."/>
            <person name="Andreopoulos W.B."/>
            <person name="Clum A."/>
            <person name="Lindquist E."/>
            <person name="Daum C."/>
            <person name="Ramamoorthy G.K."/>
            <person name="Gryganskyi A."/>
            <person name="Culley D."/>
            <person name="Magnuson J.K."/>
            <person name="James T.Y."/>
            <person name="O'Malley M.A."/>
            <person name="Stajich J.E."/>
            <person name="Spatafora J.W."/>
            <person name="Visel A."/>
            <person name="Grigoriev I.V."/>
        </authorList>
    </citation>
    <scope>NUCLEOTIDE SEQUENCE [LARGE SCALE GENOMIC DNA]</scope>
    <source>
        <strain evidence="9 10">ATCC 12442</strain>
    </source>
</reference>
<protein>
    <recommendedName>
        <fullName evidence="4">Aldehyde dehydrogenase</fullName>
    </recommendedName>
</protein>
<evidence type="ECO:0000256" key="6">
    <source>
        <dbReference type="PROSITE-ProRule" id="PRU10007"/>
    </source>
</evidence>
<dbReference type="InterPro" id="IPR016160">
    <property type="entry name" value="Ald_DH_CS_CYS"/>
</dbReference>
<feature type="domain" description="Aldehyde dehydrogenase" evidence="8">
    <location>
        <begin position="10"/>
        <end position="405"/>
    </location>
</feature>
<name>A0A1Y1WMV3_9FUNG</name>
<dbReference type="OrthoDB" id="440325at2759"/>
<dbReference type="InterPro" id="IPR016163">
    <property type="entry name" value="Ald_DH_C"/>
</dbReference>
<dbReference type="GO" id="GO:0004029">
    <property type="term" value="F:aldehyde dehydrogenase (NAD+) activity"/>
    <property type="evidence" value="ECO:0007669"/>
    <property type="project" value="TreeGrafter"/>
</dbReference>
<accession>A0A1Y1WMV3</accession>
<dbReference type="Pfam" id="PF00171">
    <property type="entry name" value="Aldedh"/>
    <property type="match status" value="1"/>
</dbReference>
<evidence type="ECO:0000256" key="7">
    <source>
        <dbReference type="RuleBase" id="RU003345"/>
    </source>
</evidence>
<dbReference type="InterPro" id="IPR016162">
    <property type="entry name" value="Ald_DH_N"/>
</dbReference>
<dbReference type="InterPro" id="IPR012394">
    <property type="entry name" value="Aldehyde_DH_NAD(P)"/>
</dbReference>
<dbReference type="Gene3D" id="3.40.605.10">
    <property type="entry name" value="Aldehyde Dehydrogenase, Chain A, domain 1"/>
    <property type="match status" value="1"/>
</dbReference>
<gene>
    <name evidence="9" type="ORF">DL89DRAFT_290279</name>
</gene>
<dbReference type="InterPro" id="IPR029510">
    <property type="entry name" value="Ald_DH_CS_GLU"/>
</dbReference>
<keyword evidence="2 4" id="KW-0560">Oxidoreductase</keyword>
<dbReference type="InterPro" id="IPR016161">
    <property type="entry name" value="Ald_DH/histidinol_DH"/>
</dbReference>
<evidence type="ECO:0000313" key="10">
    <source>
        <dbReference type="Proteomes" id="UP000193922"/>
    </source>
</evidence>
<evidence type="ECO:0000256" key="4">
    <source>
        <dbReference type="PIRNR" id="PIRNR036492"/>
    </source>
</evidence>
<evidence type="ECO:0000256" key="2">
    <source>
        <dbReference type="ARBA" id="ARBA00023002"/>
    </source>
</evidence>
<dbReference type="AlphaFoldDB" id="A0A1Y1WMV3"/>
<keyword evidence="10" id="KW-1185">Reference proteome</keyword>
<dbReference type="SUPFAM" id="SSF53720">
    <property type="entry name" value="ALDH-like"/>
    <property type="match status" value="1"/>
</dbReference>
<dbReference type="GeneID" id="63806715"/>
<evidence type="ECO:0000256" key="3">
    <source>
        <dbReference type="ARBA" id="ARBA00023027"/>
    </source>
</evidence>
<feature type="active site" evidence="5 6">
    <location>
        <position position="203"/>
    </location>
</feature>
<dbReference type="PROSITE" id="PS00070">
    <property type="entry name" value="ALDEHYDE_DEHYDR_CYS"/>
    <property type="match status" value="1"/>
</dbReference>
<sequence length="503" mass="55329">MRASFAQGTTRDIKFRKQQLNSLLAGVRKNSKLLLDALSMDLGRPTVESEVFEIAPVEYEIGQFLKYMDKWAKPDKHKLGSEQAALLMCSMEVRKVPHGTVAIIGAWNYPIRLVLLPLIGALAAGNTVVLKPSELAPHSAMAIEILVSECLDPNAVRVVQGGAAETSELLKQKLDHIFYTGNGKVGRLVAKAAAEHLAGVTLELGGKSPVVVHHDVADLGATATRIMWAKLANSGQTCVGADYLLVHRSIKDKLVVLFRNFIENAYTKSPQKSPDYTRIINGRHWQRIMELLDATKGNIINCTDDQADQADRYIPPTLVDGVHPNDPLMSHELFGPILPIITYDTLDEAVNLINSRDQPLALYAFGSSKTTEYIVANTRSGSAVSNDTMYHMAANNYPFGGTGPSAGLSVDQKVCVCRLSEQINKAKPNSNSETKLFKSLAIILNDRTALEAFLTDPNSNSYRAGLVSLAQTIKQYAWRDHYDQQLMSDFQTVANRLKELLAW</sequence>
<dbReference type="STRING" id="61395.A0A1Y1WMV3"/>
<dbReference type="GO" id="GO:0005737">
    <property type="term" value="C:cytoplasm"/>
    <property type="evidence" value="ECO:0007669"/>
    <property type="project" value="TreeGrafter"/>
</dbReference>
<dbReference type="PANTHER" id="PTHR43570:SF16">
    <property type="entry name" value="ALDEHYDE DEHYDROGENASE TYPE III, ISOFORM Q"/>
    <property type="match status" value="1"/>
</dbReference>
<dbReference type="InterPro" id="IPR015590">
    <property type="entry name" value="Aldehyde_DH_dom"/>
</dbReference>
<proteinExistence type="inferred from homology"/>
<dbReference type="CDD" id="cd07087">
    <property type="entry name" value="ALDH_F3-13-14_CALDH-like"/>
    <property type="match status" value="1"/>
</dbReference>
<dbReference type="Proteomes" id="UP000193922">
    <property type="component" value="Unassembled WGS sequence"/>
</dbReference>
<comment type="similarity">
    <text evidence="1 4 7">Belongs to the aldehyde dehydrogenase family.</text>
</comment>
<dbReference type="FunFam" id="3.40.309.10:FF:000003">
    <property type="entry name" value="Aldehyde dehydrogenase"/>
    <property type="match status" value="1"/>
</dbReference>
<dbReference type="Gene3D" id="3.40.309.10">
    <property type="entry name" value="Aldehyde Dehydrogenase, Chain A, domain 2"/>
    <property type="match status" value="1"/>
</dbReference>
<evidence type="ECO:0000256" key="1">
    <source>
        <dbReference type="ARBA" id="ARBA00009986"/>
    </source>
</evidence>
<comment type="caution">
    <text evidence="9">The sequence shown here is derived from an EMBL/GenBank/DDBJ whole genome shotgun (WGS) entry which is preliminary data.</text>
</comment>
<feature type="active site" evidence="5">
    <location>
        <position position="238"/>
    </location>
</feature>
<evidence type="ECO:0000313" key="9">
    <source>
        <dbReference type="EMBL" id="ORX74802.1"/>
    </source>
</evidence>
<dbReference type="PANTHER" id="PTHR43570">
    <property type="entry name" value="ALDEHYDE DEHYDROGENASE"/>
    <property type="match status" value="1"/>
</dbReference>
<evidence type="ECO:0000259" key="8">
    <source>
        <dbReference type="Pfam" id="PF00171"/>
    </source>
</evidence>
<dbReference type="FunFam" id="3.40.605.10:FF:000004">
    <property type="entry name" value="Aldehyde dehydrogenase"/>
    <property type="match status" value="1"/>
</dbReference>